<reference evidence="1" key="1">
    <citation type="submission" date="2021-06" db="EMBL/GenBank/DDBJ databases">
        <authorList>
            <person name="Kallberg Y."/>
            <person name="Tangrot J."/>
            <person name="Rosling A."/>
        </authorList>
    </citation>
    <scope>NUCLEOTIDE SEQUENCE</scope>
    <source>
        <strain evidence="1">MA461A</strain>
    </source>
</reference>
<dbReference type="Proteomes" id="UP000789920">
    <property type="component" value="Unassembled WGS sequence"/>
</dbReference>
<evidence type="ECO:0000313" key="2">
    <source>
        <dbReference type="Proteomes" id="UP000789920"/>
    </source>
</evidence>
<keyword evidence="2" id="KW-1185">Reference proteome</keyword>
<name>A0ACA9N258_9GLOM</name>
<sequence>LTPKDLDFVVYLEEKGKVPEWCLNYEDMSKLREEYINGEKIRENVEEDKSSVSASNTSKIELKKQTKFPATHPITEQTNLQPPQPVLLKPDKNSSQPLTAEQNQVSDVQSEQVAEPESVAQIETNNNCL</sequence>
<feature type="non-terminal residue" evidence="1">
    <location>
        <position position="1"/>
    </location>
</feature>
<proteinExistence type="predicted"/>
<gene>
    <name evidence="1" type="ORF">RPERSI_LOCUS6946</name>
</gene>
<protein>
    <submittedName>
        <fullName evidence="1">832_t:CDS:1</fullName>
    </submittedName>
</protein>
<accession>A0ACA9N258</accession>
<organism evidence="1 2">
    <name type="scientific">Racocetra persica</name>
    <dbReference type="NCBI Taxonomy" id="160502"/>
    <lineage>
        <taxon>Eukaryota</taxon>
        <taxon>Fungi</taxon>
        <taxon>Fungi incertae sedis</taxon>
        <taxon>Mucoromycota</taxon>
        <taxon>Glomeromycotina</taxon>
        <taxon>Glomeromycetes</taxon>
        <taxon>Diversisporales</taxon>
        <taxon>Gigasporaceae</taxon>
        <taxon>Racocetra</taxon>
    </lineage>
</organism>
<evidence type="ECO:0000313" key="1">
    <source>
        <dbReference type="EMBL" id="CAG8627007.1"/>
    </source>
</evidence>
<comment type="caution">
    <text evidence="1">The sequence shown here is derived from an EMBL/GenBank/DDBJ whole genome shotgun (WGS) entry which is preliminary data.</text>
</comment>
<dbReference type="EMBL" id="CAJVQC010011406">
    <property type="protein sequence ID" value="CAG8627007.1"/>
    <property type="molecule type" value="Genomic_DNA"/>
</dbReference>